<name>A0ABV3ZL29_9BACT</name>
<proteinExistence type="predicted"/>
<evidence type="ECO:0000313" key="3">
    <source>
        <dbReference type="Proteomes" id="UP001560573"/>
    </source>
</evidence>
<protein>
    <submittedName>
        <fullName evidence="2">YdeI/OmpD-associated family protein</fullName>
    </submittedName>
</protein>
<sequence length="200" mass="23047">MSTIHSNASTEIDKYIDEMPAFAKAICDKLRTIILKADKEIVEDWKWGPNYQLNGMLCGYGAFKAHVKFTFFNGCAMKDENRLFNHCVDNEFSRSIKYTDVSEVDAKLITAYVKDSIAVNKEGFKRQVTQKEIETPADLQKALDKNKAAKKYFEDLSYGYKKEYVEHINSAKREETRNERIVKVVALCGEGRTLNDKYKK</sequence>
<dbReference type="EMBL" id="JAULBC010000009">
    <property type="protein sequence ID" value="MEX6690547.1"/>
    <property type="molecule type" value="Genomic_DNA"/>
</dbReference>
<dbReference type="Pfam" id="PF13376">
    <property type="entry name" value="OmdA"/>
    <property type="match status" value="1"/>
</dbReference>
<reference evidence="2 3" key="1">
    <citation type="submission" date="2023-07" db="EMBL/GenBank/DDBJ databases">
        <authorList>
            <person name="Lian W.-H."/>
        </authorList>
    </citation>
    <scope>NUCLEOTIDE SEQUENCE [LARGE SCALE GENOMIC DNA]</scope>
    <source>
        <strain evidence="2 3">SYSU DXS3180</strain>
    </source>
</reference>
<dbReference type="Gene3D" id="3.90.1150.200">
    <property type="match status" value="1"/>
</dbReference>
<dbReference type="InterPro" id="IPR014922">
    <property type="entry name" value="YdhG-like"/>
</dbReference>
<dbReference type="Pfam" id="PF08818">
    <property type="entry name" value="DUF1801"/>
    <property type="match status" value="1"/>
</dbReference>
<dbReference type="Proteomes" id="UP001560573">
    <property type="component" value="Unassembled WGS sequence"/>
</dbReference>
<organism evidence="2 3">
    <name type="scientific">Danxiaibacter flavus</name>
    <dbReference type="NCBI Taxonomy" id="3049108"/>
    <lineage>
        <taxon>Bacteria</taxon>
        <taxon>Pseudomonadati</taxon>
        <taxon>Bacteroidota</taxon>
        <taxon>Chitinophagia</taxon>
        <taxon>Chitinophagales</taxon>
        <taxon>Chitinophagaceae</taxon>
        <taxon>Danxiaibacter</taxon>
    </lineage>
</organism>
<keyword evidence="3" id="KW-1185">Reference proteome</keyword>
<dbReference type="SUPFAM" id="SSF159888">
    <property type="entry name" value="YdhG-like"/>
    <property type="match status" value="1"/>
</dbReference>
<feature type="domain" description="YdhG-like" evidence="1">
    <location>
        <begin position="24"/>
        <end position="117"/>
    </location>
</feature>
<accession>A0ABV3ZL29</accession>
<evidence type="ECO:0000313" key="2">
    <source>
        <dbReference type="EMBL" id="MEX6690547.1"/>
    </source>
</evidence>
<gene>
    <name evidence="2" type="ORF">QTN47_23745</name>
</gene>
<comment type="caution">
    <text evidence="2">The sequence shown here is derived from an EMBL/GenBank/DDBJ whole genome shotgun (WGS) entry which is preliminary data.</text>
</comment>
<evidence type="ECO:0000259" key="1">
    <source>
        <dbReference type="Pfam" id="PF08818"/>
    </source>
</evidence>
<dbReference type="RefSeq" id="WP_369331960.1">
    <property type="nucleotide sequence ID" value="NZ_JAULBC010000009.1"/>
</dbReference>